<name>A0A8S1HDY5_9PELO</name>
<protein>
    <recommendedName>
        <fullName evidence="1">Reverse transcriptase domain-containing protein</fullName>
    </recommendedName>
</protein>
<evidence type="ECO:0000313" key="3">
    <source>
        <dbReference type="Proteomes" id="UP000835052"/>
    </source>
</evidence>
<comment type="caution">
    <text evidence="2">The sequence shown here is derived from an EMBL/GenBank/DDBJ whole genome shotgun (WGS) entry which is preliminary data.</text>
</comment>
<dbReference type="OrthoDB" id="5867956at2759"/>
<sequence>MFIDCKKAFNSVEFGSLRTALSEFGVHSKIVNTLKNIYDEAKVSFRIRGHDVPVQIGRGVRQGDTISPNLFNATFEHVFRRLDWSEHGISVNGTPLTHLRFADDIVLFASSSKKLEEMANQLATESKKSGLIINFSKTYIMSNRAKRKVEVVYKSEVWTLKKTDMNM</sequence>
<gene>
    <name evidence="2" type="ORF">CAUJ_LOCUS9221</name>
</gene>
<proteinExistence type="predicted"/>
<dbReference type="Proteomes" id="UP000835052">
    <property type="component" value="Unassembled WGS sequence"/>
</dbReference>
<dbReference type="Pfam" id="PF00078">
    <property type="entry name" value="RVT_1"/>
    <property type="match status" value="1"/>
</dbReference>
<organism evidence="2 3">
    <name type="scientific">Caenorhabditis auriculariae</name>
    <dbReference type="NCBI Taxonomy" id="2777116"/>
    <lineage>
        <taxon>Eukaryota</taxon>
        <taxon>Metazoa</taxon>
        <taxon>Ecdysozoa</taxon>
        <taxon>Nematoda</taxon>
        <taxon>Chromadorea</taxon>
        <taxon>Rhabditida</taxon>
        <taxon>Rhabditina</taxon>
        <taxon>Rhabditomorpha</taxon>
        <taxon>Rhabditoidea</taxon>
        <taxon>Rhabditidae</taxon>
        <taxon>Peloderinae</taxon>
        <taxon>Caenorhabditis</taxon>
    </lineage>
</organism>
<dbReference type="PANTHER" id="PTHR47027:SF29">
    <property type="entry name" value="C2H2-TYPE DOMAIN-CONTAINING PROTEIN"/>
    <property type="match status" value="1"/>
</dbReference>
<dbReference type="PANTHER" id="PTHR47027">
    <property type="entry name" value="REVERSE TRANSCRIPTASE DOMAIN-CONTAINING PROTEIN"/>
    <property type="match status" value="1"/>
</dbReference>
<dbReference type="InterPro" id="IPR043128">
    <property type="entry name" value="Rev_trsase/Diguanyl_cyclase"/>
</dbReference>
<keyword evidence="3" id="KW-1185">Reference proteome</keyword>
<dbReference type="InterPro" id="IPR043502">
    <property type="entry name" value="DNA/RNA_pol_sf"/>
</dbReference>
<dbReference type="InterPro" id="IPR000477">
    <property type="entry name" value="RT_dom"/>
</dbReference>
<reference evidence="2" key="1">
    <citation type="submission" date="2020-10" db="EMBL/GenBank/DDBJ databases">
        <authorList>
            <person name="Kikuchi T."/>
        </authorList>
    </citation>
    <scope>NUCLEOTIDE SEQUENCE</scope>
    <source>
        <strain evidence="2">NKZ352</strain>
    </source>
</reference>
<dbReference type="Gene3D" id="3.30.70.270">
    <property type="match status" value="1"/>
</dbReference>
<evidence type="ECO:0000259" key="1">
    <source>
        <dbReference type="PROSITE" id="PS50878"/>
    </source>
</evidence>
<dbReference type="PROSITE" id="PS50878">
    <property type="entry name" value="RT_POL"/>
    <property type="match status" value="1"/>
</dbReference>
<feature type="domain" description="Reverse transcriptase" evidence="1">
    <location>
        <begin position="1"/>
        <end position="167"/>
    </location>
</feature>
<dbReference type="SUPFAM" id="SSF56672">
    <property type="entry name" value="DNA/RNA polymerases"/>
    <property type="match status" value="1"/>
</dbReference>
<evidence type="ECO:0000313" key="2">
    <source>
        <dbReference type="EMBL" id="CAD6193302.1"/>
    </source>
</evidence>
<dbReference type="EMBL" id="CAJGYM010000034">
    <property type="protein sequence ID" value="CAD6193302.1"/>
    <property type="molecule type" value="Genomic_DNA"/>
</dbReference>
<dbReference type="AlphaFoldDB" id="A0A8S1HDY5"/>
<accession>A0A8S1HDY5</accession>